<dbReference type="InterPro" id="IPR029071">
    <property type="entry name" value="Ubiquitin-like_domsf"/>
</dbReference>
<dbReference type="PANTHER" id="PTHR45706">
    <property type="entry name" value="TYROSINE-PROTEIN PHOSPHATASE"/>
    <property type="match status" value="1"/>
</dbReference>
<dbReference type="InterPro" id="IPR000299">
    <property type="entry name" value="FERM_domain"/>
</dbReference>
<feature type="compositionally biased region" description="Polar residues" evidence="9">
    <location>
        <begin position="500"/>
        <end position="515"/>
    </location>
</feature>
<dbReference type="OrthoDB" id="10012364at2759"/>
<accession>A0A1X7TJI2</accession>
<feature type="domain" description="Tyrosine-protein phosphatase" evidence="10">
    <location>
        <begin position="582"/>
        <end position="846"/>
    </location>
</feature>
<dbReference type="InParanoid" id="A0A1X7TJI2"/>
<dbReference type="SUPFAM" id="SSF52799">
    <property type="entry name" value="(Phosphotyrosine protein) phosphatases II"/>
    <property type="match status" value="1"/>
</dbReference>
<dbReference type="FunFam" id="1.20.80.10:FF:000014">
    <property type="entry name" value="Tyrosine-protein phosphatase non-receptor type"/>
    <property type="match status" value="1"/>
</dbReference>
<dbReference type="InterPro" id="IPR035963">
    <property type="entry name" value="FERM_2"/>
</dbReference>
<dbReference type="FunFam" id="3.10.20.90:FF:000039">
    <property type="entry name" value="Tyrosine-protein phosphatase non-receptor type"/>
    <property type="match status" value="1"/>
</dbReference>
<dbReference type="FunFam" id="3.90.190.10:FF:000102">
    <property type="entry name" value="Receptor-type tyrosine-protein phosphatase"/>
    <property type="match status" value="1"/>
</dbReference>
<dbReference type="CDD" id="cd17099">
    <property type="entry name" value="FERM_F1_PTPN14_like"/>
    <property type="match status" value="1"/>
</dbReference>
<dbReference type="Pfam" id="PF09379">
    <property type="entry name" value="FERM_N"/>
    <property type="match status" value="1"/>
</dbReference>
<dbReference type="PROSITE" id="PS00383">
    <property type="entry name" value="TYR_PHOSPHATASE_1"/>
    <property type="match status" value="1"/>
</dbReference>
<dbReference type="InterPro" id="IPR019748">
    <property type="entry name" value="FERM_central"/>
</dbReference>
<feature type="region of interest" description="Disordered" evidence="9">
    <location>
        <begin position="336"/>
        <end position="383"/>
    </location>
</feature>
<dbReference type="SUPFAM" id="SSF54236">
    <property type="entry name" value="Ubiquitin-like"/>
    <property type="match status" value="1"/>
</dbReference>
<dbReference type="EC" id="3.1.3.48" evidence="3"/>
<evidence type="ECO:0000256" key="6">
    <source>
        <dbReference type="ARBA" id="ARBA00022912"/>
    </source>
</evidence>
<protein>
    <recommendedName>
        <fullName evidence="3">protein-tyrosine-phosphatase</fullName>
        <ecNumber evidence="3">3.1.3.48</ecNumber>
    </recommendedName>
</protein>
<dbReference type="SMART" id="SM00404">
    <property type="entry name" value="PTPc_motif"/>
    <property type="match status" value="1"/>
</dbReference>
<dbReference type="PROSITE" id="PS50055">
    <property type="entry name" value="TYR_PHOSPHATASE_PTP"/>
    <property type="match status" value="1"/>
</dbReference>
<dbReference type="InterPro" id="IPR003595">
    <property type="entry name" value="Tyr_Pase_cat"/>
</dbReference>
<evidence type="ECO:0000256" key="3">
    <source>
        <dbReference type="ARBA" id="ARBA00013064"/>
    </source>
</evidence>
<gene>
    <name evidence="13" type="primary">100634083</name>
</gene>
<reference evidence="13" key="2">
    <citation type="submission" date="2017-05" db="UniProtKB">
        <authorList>
            <consortium name="EnsemblMetazoa"/>
        </authorList>
    </citation>
    <scope>IDENTIFICATION</scope>
</reference>
<dbReference type="Gene3D" id="1.20.80.10">
    <property type="match status" value="1"/>
</dbReference>
<comment type="subcellular location">
    <subcellularLocation>
        <location evidence="1">Cytoplasm</location>
        <location evidence="1">Cytoskeleton</location>
    </subcellularLocation>
</comment>
<feature type="compositionally biased region" description="Low complexity" evidence="9">
    <location>
        <begin position="536"/>
        <end position="545"/>
    </location>
</feature>
<comment type="similarity">
    <text evidence="2">Belongs to the protein-tyrosine phosphatase family. Non-receptor class subfamily.</text>
</comment>
<evidence type="ECO:0000256" key="1">
    <source>
        <dbReference type="ARBA" id="ARBA00004245"/>
    </source>
</evidence>
<feature type="compositionally biased region" description="Basic and acidic residues" evidence="9">
    <location>
        <begin position="336"/>
        <end position="366"/>
    </location>
</feature>
<keyword evidence="5" id="KW-0378">Hydrolase</keyword>
<dbReference type="SMART" id="SM00194">
    <property type="entry name" value="PTPc"/>
    <property type="match status" value="1"/>
</dbReference>
<evidence type="ECO:0000259" key="10">
    <source>
        <dbReference type="PROSITE" id="PS50055"/>
    </source>
</evidence>
<keyword evidence="7" id="KW-0206">Cytoskeleton</keyword>
<dbReference type="GO" id="GO:0005856">
    <property type="term" value="C:cytoskeleton"/>
    <property type="evidence" value="ECO:0007669"/>
    <property type="project" value="UniProtKB-SubCell"/>
</dbReference>
<dbReference type="InterPro" id="IPR011993">
    <property type="entry name" value="PH-like_dom_sf"/>
</dbReference>
<dbReference type="SMART" id="SM00295">
    <property type="entry name" value="B41"/>
    <property type="match status" value="1"/>
</dbReference>
<organism evidence="13">
    <name type="scientific">Amphimedon queenslandica</name>
    <name type="common">Sponge</name>
    <dbReference type="NCBI Taxonomy" id="400682"/>
    <lineage>
        <taxon>Eukaryota</taxon>
        <taxon>Metazoa</taxon>
        <taxon>Porifera</taxon>
        <taxon>Demospongiae</taxon>
        <taxon>Heteroscleromorpha</taxon>
        <taxon>Haplosclerida</taxon>
        <taxon>Niphatidae</taxon>
        <taxon>Amphimedon</taxon>
    </lineage>
</organism>
<dbReference type="Gene3D" id="3.90.190.10">
    <property type="entry name" value="Protein tyrosine phosphatase superfamily"/>
    <property type="match status" value="1"/>
</dbReference>
<dbReference type="Pfam" id="PF00102">
    <property type="entry name" value="Y_phosphatase"/>
    <property type="match status" value="1"/>
</dbReference>
<evidence type="ECO:0000256" key="5">
    <source>
        <dbReference type="ARBA" id="ARBA00022801"/>
    </source>
</evidence>
<dbReference type="KEGG" id="aqu:100634083"/>
<evidence type="ECO:0000256" key="2">
    <source>
        <dbReference type="ARBA" id="ARBA00009649"/>
    </source>
</evidence>
<dbReference type="InterPro" id="IPR019749">
    <property type="entry name" value="Band_41_domain"/>
</dbReference>
<feature type="region of interest" description="Disordered" evidence="9">
    <location>
        <begin position="531"/>
        <end position="562"/>
    </location>
</feature>
<dbReference type="InterPro" id="IPR016130">
    <property type="entry name" value="Tyr_Pase_AS"/>
</dbReference>
<dbReference type="FunCoup" id="A0A1X7TJI2">
    <property type="interactions" value="175"/>
</dbReference>
<dbReference type="InterPro" id="IPR018979">
    <property type="entry name" value="FERM_N"/>
</dbReference>
<dbReference type="PANTHER" id="PTHR45706:SF1">
    <property type="entry name" value="PEZ, ISOFORM A"/>
    <property type="match status" value="1"/>
</dbReference>
<evidence type="ECO:0000313" key="13">
    <source>
        <dbReference type="EnsemblMetazoa" id="Aqu2.1.15016_001"/>
    </source>
</evidence>
<name>A0A1X7TJI2_AMPQE</name>
<feature type="compositionally biased region" description="Basic and acidic residues" evidence="9">
    <location>
        <begin position="411"/>
        <end position="422"/>
    </location>
</feature>
<dbReference type="AlphaFoldDB" id="A0A1X7TJI2"/>
<evidence type="ECO:0000256" key="8">
    <source>
        <dbReference type="ARBA" id="ARBA00051722"/>
    </source>
</evidence>
<dbReference type="SUPFAM" id="SSF47031">
    <property type="entry name" value="Second domain of FERM"/>
    <property type="match status" value="1"/>
</dbReference>
<dbReference type="Pfam" id="PF00373">
    <property type="entry name" value="FERM_M"/>
    <property type="match status" value="1"/>
</dbReference>
<keyword evidence="14" id="KW-1185">Reference proteome</keyword>
<dbReference type="STRING" id="400682.A0A1X7TJI2"/>
<evidence type="ECO:0000256" key="4">
    <source>
        <dbReference type="ARBA" id="ARBA00022490"/>
    </source>
</evidence>
<dbReference type="Pfam" id="PF09380">
    <property type="entry name" value="FERM_C"/>
    <property type="match status" value="1"/>
</dbReference>
<dbReference type="EnsemblMetazoa" id="Aqu2.1.15016_001">
    <property type="protein sequence ID" value="Aqu2.1.15016_001"/>
    <property type="gene ID" value="Aqu2.1.15016"/>
</dbReference>
<dbReference type="PROSITE" id="PS50057">
    <property type="entry name" value="FERM_3"/>
    <property type="match status" value="1"/>
</dbReference>
<evidence type="ECO:0000313" key="14">
    <source>
        <dbReference type="Proteomes" id="UP000007879"/>
    </source>
</evidence>
<dbReference type="eggNOG" id="KOG0792">
    <property type="taxonomic scope" value="Eukaryota"/>
</dbReference>
<dbReference type="InterPro" id="IPR014352">
    <property type="entry name" value="FERM/acyl-CoA-bd_prot_sf"/>
</dbReference>
<dbReference type="EnsemblMetazoa" id="XM_003390354.3">
    <property type="protein sequence ID" value="XP_003390402.2"/>
    <property type="gene ID" value="LOC100634083"/>
</dbReference>
<dbReference type="SMART" id="SM01196">
    <property type="entry name" value="FERM_C"/>
    <property type="match status" value="1"/>
</dbReference>
<keyword evidence="4" id="KW-0963">Cytoplasm</keyword>
<dbReference type="GO" id="GO:0004725">
    <property type="term" value="F:protein tyrosine phosphatase activity"/>
    <property type="evidence" value="ECO:0007669"/>
    <property type="project" value="UniProtKB-EC"/>
</dbReference>
<feature type="region of interest" description="Disordered" evidence="9">
    <location>
        <begin position="496"/>
        <end position="518"/>
    </location>
</feature>
<dbReference type="PROSITE" id="PS50056">
    <property type="entry name" value="TYR_PHOSPHATASE_2"/>
    <property type="match status" value="1"/>
</dbReference>
<dbReference type="InterPro" id="IPR000387">
    <property type="entry name" value="Tyr_Pase_dom"/>
</dbReference>
<dbReference type="Proteomes" id="UP000007879">
    <property type="component" value="Unassembled WGS sequence"/>
</dbReference>
<reference evidence="14" key="1">
    <citation type="journal article" date="2010" name="Nature">
        <title>The Amphimedon queenslandica genome and the evolution of animal complexity.</title>
        <authorList>
            <person name="Srivastava M."/>
            <person name="Simakov O."/>
            <person name="Chapman J."/>
            <person name="Fahey B."/>
            <person name="Gauthier M.E."/>
            <person name="Mitros T."/>
            <person name="Richards G.S."/>
            <person name="Conaco C."/>
            <person name="Dacre M."/>
            <person name="Hellsten U."/>
            <person name="Larroux C."/>
            <person name="Putnam N.H."/>
            <person name="Stanke M."/>
            <person name="Adamska M."/>
            <person name="Darling A."/>
            <person name="Degnan S.M."/>
            <person name="Oakley T.H."/>
            <person name="Plachetzki D.C."/>
            <person name="Zhai Y."/>
            <person name="Adamski M."/>
            <person name="Calcino A."/>
            <person name="Cummins S.F."/>
            <person name="Goodstein D.M."/>
            <person name="Harris C."/>
            <person name="Jackson D.J."/>
            <person name="Leys S.P."/>
            <person name="Shu S."/>
            <person name="Woodcroft B.J."/>
            <person name="Vervoort M."/>
            <person name="Kosik K.S."/>
            <person name="Manning G."/>
            <person name="Degnan B.M."/>
            <person name="Rokhsar D.S."/>
        </authorList>
    </citation>
    <scope>NUCLEOTIDE SEQUENCE [LARGE SCALE GENOMIC DNA]</scope>
</reference>
<sequence>MPRLFRKSQRYNVAKNSWVSKIVLLDNTSIEINLQPDVTGADCLERVAQCMDIFEIDYFGLQYQCKDGYDRWVDREKSLRKQLDKHHVGGAGARNAELRFLVQYYVTNISKLEYEVTRYLYFLQLKHSVIKGDLKCSSDMAVKLASYALQAEFGDYDALIHTPEFLDDHILFPSSMEPEFLGPALHQKVSRLYQRHRTMSAAAAELMYIKLAQQLPEYGHEPLQEIEVNGTRIWIGACFIGIFIKHSNGQPTVYFKWPEIVKMKVKDRCFAIETHHDSIYFKMADTPTAQYVLEMMVQQHMFFQTEYLDIKWIARRNGKKKSVSLNDIRLHALKQSDKKKKEAGSLRKTEERESKFSRPLGKRDSLLEPLSPSHHGLEEDLSPREIVLTTPPGAVSDSTACLTPTAWMEGAEEREKEEEKPTMKKKREKGLGRTGVLECIPVNEDGIDIGEPICTSPTDMVTVNEATIDTREHHNAVGGEVTSSIPNLSHPLPPPIMHHQVSSANGGSSGSQESFELSHTKKEYLSASLNQLDSRTPPNTLKLTKTPPPLLSPDTQWEQEATSGTRDKRAQHLEMILQSGKVYPEFEEIPPMSLDADTSAGSNPVNAKKNRYKDIIPYEHNRIRLNPNKNTGSNDYINASLVSYSVGSQHRSYIVCQGPLEITCCDFWQMIWEQKTQLILMLTNIIENGKTKCHQYFPNDEENAKHVQFEQYRISTKFVEKSPSVITRCFTVHYMPTSEEREIMILQYIDWPDHGIPPDPQPFISYLRMVKSLRYKFDESIPIVVHCSAGVGRSGVLVLSDMLTETYDCGEVIDIKSSLARLRLQRMHLVQTLGQYRFLYTVIIKYINNARLI</sequence>
<dbReference type="InterPro" id="IPR029021">
    <property type="entry name" value="Prot-tyrosine_phosphatase-like"/>
</dbReference>
<evidence type="ECO:0000256" key="9">
    <source>
        <dbReference type="SAM" id="MobiDB-lite"/>
    </source>
</evidence>
<comment type="catalytic activity">
    <reaction evidence="8">
        <text>O-phospho-L-tyrosyl-[protein] + H2O = L-tyrosyl-[protein] + phosphate</text>
        <dbReference type="Rhea" id="RHEA:10684"/>
        <dbReference type="Rhea" id="RHEA-COMP:10136"/>
        <dbReference type="Rhea" id="RHEA-COMP:20101"/>
        <dbReference type="ChEBI" id="CHEBI:15377"/>
        <dbReference type="ChEBI" id="CHEBI:43474"/>
        <dbReference type="ChEBI" id="CHEBI:46858"/>
        <dbReference type="ChEBI" id="CHEBI:61978"/>
        <dbReference type="EC" id="3.1.3.48"/>
    </reaction>
</comment>
<feature type="domain" description="Tyrosine specific protein phosphatases" evidence="11">
    <location>
        <begin position="764"/>
        <end position="837"/>
    </location>
</feature>
<dbReference type="CDD" id="cd14473">
    <property type="entry name" value="FERM_B-lobe"/>
    <property type="match status" value="1"/>
</dbReference>
<evidence type="ECO:0000259" key="12">
    <source>
        <dbReference type="PROSITE" id="PS50057"/>
    </source>
</evidence>
<dbReference type="InterPro" id="IPR018980">
    <property type="entry name" value="FERM_PH-like_C"/>
</dbReference>
<keyword evidence="6" id="KW-0904">Protein phosphatase</keyword>
<feature type="region of interest" description="Disordered" evidence="9">
    <location>
        <begin position="409"/>
        <end position="429"/>
    </location>
</feature>
<evidence type="ECO:0000259" key="11">
    <source>
        <dbReference type="PROSITE" id="PS50056"/>
    </source>
</evidence>
<dbReference type="InterPro" id="IPR000242">
    <property type="entry name" value="PTP_cat"/>
</dbReference>
<dbReference type="Gene3D" id="2.30.29.30">
    <property type="entry name" value="Pleckstrin-homology domain (PH domain)/Phosphotyrosine-binding domain (PTB)"/>
    <property type="match status" value="1"/>
</dbReference>
<evidence type="ECO:0000256" key="7">
    <source>
        <dbReference type="ARBA" id="ARBA00023212"/>
    </source>
</evidence>
<feature type="domain" description="FERM" evidence="12">
    <location>
        <begin position="18"/>
        <end position="307"/>
    </location>
</feature>
<dbReference type="PRINTS" id="PR00935">
    <property type="entry name" value="BAND41"/>
</dbReference>
<dbReference type="Gene3D" id="3.10.20.90">
    <property type="entry name" value="Phosphatidylinositol 3-kinase Catalytic Subunit, Chain A, domain 1"/>
    <property type="match status" value="1"/>
</dbReference>
<proteinExistence type="inferred from homology"/>
<dbReference type="SUPFAM" id="SSF50729">
    <property type="entry name" value="PH domain-like"/>
    <property type="match status" value="1"/>
</dbReference>
<dbReference type="PRINTS" id="PR00700">
    <property type="entry name" value="PRTYPHPHTASE"/>
</dbReference>